<organism evidence="1 2">
    <name type="scientific">Inquilinus limosus</name>
    <dbReference type="NCBI Taxonomy" id="171674"/>
    <lineage>
        <taxon>Bacteria</taxon>
        <taxon>Pseudomonadati</taxon>
        <taxon>Pseudomonadota</taxon>
        <taxon>Alphaproteobacteria</taxon>
        <taxon>Rhodospirillales</taxon>
        <taxon>Rhodospirillaceae</taxon>
        <taxon>Inquilinus</taxon>
    </lineage>
</organism>
<evidence type="ECO:0000313" key="1">
    <source>
        <dbReference type="EMBL" id="MBW8726082.1"/>
    </source>
</evidence>
<evidence type="ECO:0008006" key="3">
    <source>
        <dbReference type="Google" id="ProtNLM"/>
    </source>
</evidence>
<proteinExistence type="predicted"/>
<gene>
    <name evidence="1" type="ORF">JF625_13120</name>
</gene>
<accession>A0A952KE78</accession>
<comment type="caution">
    <text evidence="1">The sequence shown here is derived from an EMBL/GenBank/DDBJ whole genome shotgun (WGS) entry which is preliminary data.</text>
</comment>
<reference evidence="1" key="1">
    <citation type="submission" date="2020-06" db="EMBL/GenBank/DDBJ databases">
        <title>Stable isotope informed genome-resolved metagenomics uncovers potential trophic interactions in rhizosphere soil.</title>
        <authorList>
            <person name="Starr E.P."/>
            <person name="Shi S."/>
            <person name="Blazewicz S.J."/>
            <person name="Koch B.J."/>
            <person name="Probst A.J."/>
            <person name="Hungate B.A."/>
            <person name="Pett-Ridge J."/>
            <person name="Firestone M.K."/>
            <person name="Banfield J.F."/>
        </authorList>
    </citation>
    <scope>NUCLEOTIDE SEQUENCE</scope>
    <source>
        <strain evidence="1">YM_69_17</strain>
    </source>
</reference>
<sequence length="113" mass="12699">MSRTPLRRLMLAGALAVAAIGLGGCYAYPVGYAGYDTYGYDDYAYAAPGGYYGGYPRAYAHPRGYSGYNSYPRYYRSPRAYAYPRYGYAYPRYGYRGYGGYGGYGDWDRGSRR</sequence>
<protein>
    <recommendedName>
        <fullName evidence="3">Lipoprotein</fullName>
    </recommendedName>
</protein>
<dbReference type="EMBL" id="JAEKLZ010000197">
    <property type="protein sequence ID" value="MBW8726082.1"/>
    <property type="molecule type" value="Genomic_DNA"/>
</dbReference>
<name>A0A952KE78_9PROT</name>
<evidence type="ECO:0000313" key="2">
    <source>
        <dbReference type="Proteomes" id="UP000700706"/>
    </source>
</evidence>
<dbReference type="PROSITE" id="PS51257">
    <property type="entry name" value="PROKAR_LIPOPROTEIN"/>
    <property type="match status" value="1"/>
</dbReference>
<dbReference type="Proteomes" id="UP000700706">
    <property type="component" value="Unassembled WGS sequence"/>
</dbReference>
<dbReference type="AlphaFoldDB" id="A0A952KE78"/>